<accession>A0A1J1I5C2</accession>
<name>A0A1J1I5C2_9DIPT</name>
<dbReference type="AlphaFoldDB" id="A0A1J1I5C2"/>
<sequence length="100" mass="11690">MDVEHENGKALVRGRIFTLLCVINLNIATFMQNLTNNHSLGKFHTCIKFWWMKQFKKQHSFLPKYSQLLLGNEFAKIAFRFTFVLPAFSIFHSTTSCIEC</sequence>
<evidence type="ECO:0000313" key="2">
    <source>
        <dbReference type="Proteomes" id="UP000183832"/>
    </source>
</evidence>
<protein>
    <submittedName>
        <fullName evidence="1">CLUMA_CG008949, isoform A</fullName>
    </submittedName>
</protein>
<dbReference type="EMBL" id="CVRI01000042">
    <property type="protein sequence ID" value="CRK95480.1"/>
    <property type="molecule type" value="Genomic_DNA"/>
</dbReference>
<proteinExistence type="predicted"/>
<keyword evidence="2" id="KW-1185">Reference proteome</keyword>
<dbReference type="Proteomes" id="UP000183832">
    <property type="component" value="Unassembled WGS sequence"/>
</dbReference>
<gene>
    <name evidence="1" type="ORF">CLUMA_CG008949</name>
</gene>
<evidence type="ECO:0000313" key="1">
    <source>
        <dbReference type="EMBL" id="CRK95480.1"/>
    </source>
</evidence>
<reference evidence="1 2" key="1">
    <citation type="submission" date="2015-04" db="EMBL/GenBank/DDBJ databases">
        <authorList>
            <person name="Syromyatnikov M.Y."/>
            <person name="Popov V.N."/>
        </authorList>
    </citation>
    <scope>NUCLEOTIDE SEQUENCE [LARGE SCALE GENOMIC DNA]</scope>
</reference>
<organism evidence="1 2">
    <name type="scientific">Clunio marinus</name>
    <dbReference type="NCBI Taxonomy" id="568069"/>
    <lineage>
        <taxon>Eukaryota</taxon>
        <taxon>Metazoa</taxon>
        <taxon>Ecdysozoa</taxon>
        <taxon>Arthropoda</taxon>
        <taxon>Hexapoda</taxon>
        <taxon>Insecta</taxon>
        <taxon>Pterygota</taxon>
        <taxon>Neoptera</taxon>
        <taxon>Endopterygota</taxon>
        <taxon>Diptera</taxon>
        <taxon>Nematocera</taxon>
        <taxon>Chironomoidea</taxon>
        <taxon>Chironomidae</taxon>
        <taxon>Clunio</taxon>
    </lineage>
</organism>